<dbReference type="InterPro" id="IPR018247">
    <property type="entry name" value="EF_Hand_1_Ca_BS"/>
</dbReference>
<reference evidence="4" key="1">
    <citation type="submission" date="2022-07" db="EMBL/GenBank/DDBJ databases">
        <title>Phylogenomic reconstructions and comparative analyses of Kickxellomycotina fungi.</title>
        <authorList>
            <person name="Reynolds N.K."/>
            <person name="Stajich J.E."/>
            <person name="Barry K."/>
            <person name="Grigoriev I.V."/>
            <person name="Crous P."/>
            <person name="Smith M.E."/>
        </authorList>
    </citation>
    <scope>NUCLEOTIDE SEQUENCE</scope>
    <source>
        <strain evidence="4">RSA 861</strain>
    </source>
</reference>
<comment type="caution">
    <text evidence="4">The sequence shown here is derived from an EMBL/GenBank/DDBJ whole genome shotgun (WGS) entry which is preliminary data.</text>
</comment>
<dbReference type="InterPro" id="IPR002048">
    <property type="entry name" value="EF_hand_dom"/>
</dbReference>
<dbReference type="Pfam" id="PF13499">
    <property type="entry name" value="EF-hand_7"/>
    <property type="match status" value="2"/>
</dbReference>
<keyword evidence="1" id="KW-0677">Repeat</keyword>
<dbReference type="InterPro" id="IPR050403">
    <property type="entry name" value="Myosin_RLC"/>
</dbReference>
<dbReference type="AlphaFoldDB" id="A0A9W8AJQ5"/>
<dbReference type="Proteomes" id="UP001150569">
    <property type="component" value="Unassembled WGS sequence"/>
</dbReference>
<keyword evidence="5" id="KW-1185">Reference proteome</keyword>
<dbReference type="Gene3D" id="1.10.238.10">
    <property type="entry name" value="EF-hand"/>
    <property type="match status" value="2"/>
</dbReference>
<dbReference type="GO" id="GO:0005509">
    <property type="term" value="F:calcium ion binding"/>
    <property type="evidence" value="ECO:0007669"/>
    <property type="project" value="InterPro"/>
</dbReference>
<dbReference type="EMBL" id="JANBPT010000050">
    <property type="protein sequence ID" value="KAJ1929033.1"/>
    <property type="molecule type" value="Genomic_DNA"/>
</dbReference>
<evidence type="ECO:0000256" key="2">
    <source>
        <dbReference type="ARBA" id="ARBA00022837"/>
    </source>
</evidence>
<dbReference type="PROSITE" id="PS50222">
    <property type="entry name" value="EF_HAND_2"/>
    <property type="match status" value="3"/>
</dbReference>
<feature type="domain" description="EF-hand" evidence="3">
    <location>
        <begin position="95"/>
        <end position="130"/>
    </location>
</feature>
<evidence type="ECO:0000256" key="1">
    <source>
        <dbReference type="ARBA" id="ARBA00022737"/>
    </source>
</evidence>
<evidence type="ECO:0000313" key="4">
    <source>
        <dbReference type="EMBL" id="KAJ1929033.1"/>
    </source>
</evidence>
<dbReference type="InterPro" id="IPR011992">
    <property type="entry name" value="EF-hand-dom_pair"/>
</dbReference>
<keyword evidence="2" id="KW-0106">Calcium</keyword>
<dbReference type="SMART" id="SM00054">
    <property type="entry name" value="EFh"/>
    <property type="match status" value="3"/>
</dbReference>
<name>A0A9W8AJQ5_9FUNG</name>
<dbReference type="PROSITE" id="PS00018">
    <property type="entry name" value="EF_HAND_1"/>
    <property type="match status" value="2"/>
</dbReference>
<proteinExistence type="predicted"/>
<organism evidence="4 5">
    <name type="scientific">Tieghemiomyces parasiticus</name>
    <dbReference type="NCBI Taxonomy" id="78921"/>
    <lineage>
        <taxon>Eukaryota</taxon>
        <taxon>Fungi</taxon>
        <taxon>Fungi incertae sedis</taxon>
        <taxon>Zoopagomycota</taxon>
        <taxon>Kickxellomycotina</taxon>
        <taxon>Dimargaritomycetes</taxon>
        <taxon>Dimargaritales</taxon>
        <taxon>Dimargaritaceae</taxon>
        <taxon>Tieghemiomyces</taxon>
    </lineage>
</organism>
<dbReference type="SUPFAM" id="SSF47473">
    <property type="entry name" value="EF-hand"/>
    <property type="match status" value="1"/>
</dbReference>
<gene>
    <name evidence="4" type="ORF">IWQ60_001529</name>
</gene>
<feature type="domain" description="EF-hand" evidence="3">
    <location>
        <begin position="131"/>
        <end position="164"/>
    </location>
</feature>
<sequence length="164" mass="18678">MASYQSQRRKRAARQNSTIFNVFDQKQIAEFKEAFSMFDHDNNGFLDKEDLMSMFHSLGQKPTDAYVENMIAEATGPLNFTMFLTLMGEKLGCTDPDEDILAAFEAFDVDGDGHINADELREAMATMGDRLTDAELAAVFRNAPIDRNNNFNYKEFVRMLKYGD</sequence>
<dbReference type="FunFam" id="1.10.238.10:FF:000001">
    <property type="entry name" value="Calmodulin 1"/>
    <property type="match status" value="1"/>
</dbReference>
<accession>A0A9W8AJQ5</accession>
<feature type="domain" description="EF-hand" evidence="3">
    <location>
        <begin position="26"/>
        <end position="61"/>
    </location>
</feature>
<dbReference type="PANTHER" id="PTHR23049">
    <property type="entry name" value="MYOSIN REGULATORY LIGHT CHAIN 2"/>
    <property type="match status" value="1"/>
</dbReference>
<protein>
    <recommendedName>
        <fullName evidence="3">EF-hand domain-containing protein</fullName>
    </recommendedName>
</protein>
<dbReference type="OrthoDB" id="429467at2759"/>
<evidence type="ECO:0000259" key="3">
    <source>
        <dbReference type="PROSITE" id="PS50222"/>
    </source>
</evidence>
<evidence type="ECO:0000313" key="5">
    <source>
        <dbReference type="Proteomes" id="UP001150569"/>
    </source>
</evidence>
<dbReference type="CDD" id="cd00051">
    <property type="entry name" value="EFh"/>
    <property type="match status" value="2"/>
</dbReference>